<feature type="region of interest" description="Disordered" evidence="1">
    <location>
        <begin position="132"/>
        <end position="201"/>
    </location>
</feature>
<evidence type="ECO:0000313" key="2">
    <source>
        <dbReference type="EMBL" id="GAB34866.1"/>
    </source>
</evidence>
<feature type="compositionally biased region" description="Low complexity" evidence="1">
    <location>
        <begin position="189"/>
        <end position="201"/>
    </location>
</feature>
<keyword evidence="3" id="KW-1185">Reference proteome</keyword>
<reference evidence="2" key="1">
    <citation type="submission" date="2012-02" db="EMBL/GenBank/DDBJ databases">
        <title>Whole genome shotgun sequence of Gordonia otitidis NBRC 100426.</title>
        <authorList>
            <person name="Yoshida I."/>
            <person name="Hosoyama A."/>
            <person name="Tsuchikane K."/>
            <person name="Katsumata H."/>
            <person name="Yamazaki S."/>
            <person name="Fujita N."/>
        </authorList>
    </citation>
    <scope>NUCLEOTIDE SEQUENCE [LARGE SCALE GENOMIC DNA]</scope>
    <source>
        <strain evidence="2">NBRC 100426</strain>
    </source>
</reference>
<proteinExistence type="predicted"/>
<name>H5TN08_GORO1</name>
<dbReference type="EMBL" id="BAFB01000128">
    <property type="protein sequence ID" value="GAB34866.1"/>
    <property type="molecule type" value="Genomic_DNA"/>
</dbReference>
<feature type="compositionally biased region" description="Polar residues" evidence="1">
    <location>
        <begin position="8"/>
        <end position="24"/>
    </location>
</feature>
<protein>
    <submittedName>
        <fullName evidence="2">Uncharacterized protein</fullName>
    </submittedName>
</protein>
<dbReference type="AlphaFoldDB" id="H5TN08"/>
<organism evidence="2 3">
    <name type="scientific">Gordonia otitidis (strain DSM 44809 / CCUG 52243 / JCM 12355 / NBRC 100426 / IFM 10032)</name>
    <dbReference type="NCBI Taxonomy" id="1108044"/>
    <lineage>
        <taxon>Bacteria</taxon>
        <taxon>Bacillati</taxon>
        <taxon>Actinomycetota</taxon>
        <taxon>Actinomycetes</taxon>
        <taxon>Mycobacteriales</taxon>
        <taxon>Gordoniaceae</taxon>
        <taxon>Gordonia</taxon>
    </lineage>
</organism>
<sequence length="201" mass="21547">MATPSGPIPQSCQSGEQADPNSPTEMFAVPTAHRGVGPSTRTERFPQLREDHDLPKPVRDELVSLLGSHGADPALRLGLSPDSDPREIAATARRMLQVWRDRSTDPALTARGRKLCGIAVATCEEILQEIEKGAPEPLISPSAVDDRPIASPPEDSNAPRDSAAARETTSTPGPKARSAHPNSLQAVPRARAGWFRFGRGR</sequence>
<evidence type="ECO:0000256" key="1">
    <source>
        <dbReference type="SAM" id="MobiDB-lite"/>
    </source>
</evidence>
<dbReference type="Proteomes" id="UP000005038">
    <property type="component" value="Unassembled WGS sequence"/>
</dbReference>
<accession>H5TN08</accession>
<gene>
    <name evidence="2" type="ORF">GOOTI_128_00090</name>
</gene>
<dbReference type="OrthoDB" id="4379468at2"/>
<comment type="caution">
    <text evidence="2">The sequence shown here is derived from an EMBL/GenBank/DDBJ whole genome shotgun (WGS) entry which is preliminary data.</text>
</comment>
<evidence type="ECO:0000313" key="3">
    <source>
        <dbReference type="Proteomes" id="UP000005038"/>
    </source>
</evidence>
<feature type="compositionally biased region" description="Basic and acidic residues" evidence="1">
    <location>
        <begin position="41"/>
        <end position="57"/>
    </location>
</feature>
<feature type="region of interest" description="Disordered" evidence="1">
    <location>
        <begin position="1"/>
        <end position="57"/>
    </location>
</feature>